<feature type="region of interest" description="Disordered" evidence="8">
    <location>
        <begin position="41"/>
        <end position="71"/>
    </location>
</feature>
<dbReference type="Pfam" id="PF00482">
    <property type="entry name" value="T2SSF"/>
    <property type="match status" value="2"/>
</dbReference>
<evidence type="ECO:0000256" key="8">
    <source>
        <dbReference type="SAM" id="MobiDB-lite"/>
    </source>
</evidence>
<evidence type="ECO:0000256" key="2">
    <source>
        <dbReference type="ARBA" id="ARBA00005745"/>
    </source>
</evidence>
<keyword evidence="4" id="KW-0997">Cell inner membrane</keyword>
<evidence type="ECO:0000256" key="3">
    <source>
        <dbReference type="ARBA" id="ARBA00022475"/>
    </source>
</evidence>
<dbReference type="FunFam" id="1.20.81.30:FF:000001">
    <property type="entry name" value="Type II secretion system protein F"/>
    <property type="match status" value="1"/>
</dbReference>
<keyword evidence="6 9" id="KW-1133">Transmembrane helix</keyword>
<evidence type="ECO:0000313" key="12">
    <source>
        <dbReference type="Proteomes" id="UP000520814"/>
    </source>
</evidence>
<dbReference type="EMBL" id="JACHGW010000004">
    <property type="protein sequence ID" value="MBB6052558.1"/>
    <property type="molecule type" value="Genomic_DNA"/>
</dbReference>
<evidence type="ECO:0000259" key="10">
    <source>
        <dbReference type="Pfam" id="PF00482"/>
    </source>
</evidence>
<protein>
    <submittedName>
        <fullName evidence="11">Type II secretory pathway component PulF</fullName>
    </submittedName>
</protein>
<proteinExistence type="inferred from homology"/>
<dbReference type="PANTHER" id="PTHR30012">
    <property type="entry name" value="GENERAL SECRETION PATHWAY PROTEIN"/>
    <property type="match status" value="1"/>
</dbReference>
<evidence type="ECO:0000256" key="7">
    <source>
        <dbReference type="ARBA" id="ARBA00023136"/>
    </source>
</evidence>
<comment type="subcellular location">
    <subcellularLocation>
        <location evidence="1">Cell inner membrane</location>
        <topology evidence="1">Multi-pass membrane protein</topology>
    </subcellularLocation>
</comment>
<feature type="domain" description="Type II secretion system protein GspF" evidence="10">
    <location>
        <begin position="90"/>
        <end position="207"/>
    </location>
</feature>
<feature type="domain" description="Type II secretion system protein GspF" evidence="10">
    <location>
        <begin position="278"/>
        <end position="397"/>
    </location>
</feature>
<dbReference type="Gene3D" id="1.20.81.30">
    <property type="entry name" value="Type II secretion system (T2SS), domain F"/>
    <property type="match status" value="2"/>
</dbReference>
<comment type="similarity">
    <text evidence="2">Belongs to the GSP F family.</text>
</comment>
<dbReference type="InterPro" id="IPR003004">
    <property type="entry name" value="GspF/PilC"/>
</dbReference>
<keyword evidence="7 9" id="KW-0472">Membrane</keyword>
<evidence type="ECO:0000256" key="1">
    <source>
        <dbReference type="ARBA" id="ARBA00004429"/>
    </source>
</evidence>
<name>A0A7W9SV16_ARMRO</name>
<dbReference type="PANTHER" id="PTHR30012:SF0">
    <property type="entry name" value="TYPE II SECRETION SYSTEM PROTEIN F-RELATED"/>
    <property type="match status" value="1"/>
</dbReference>
<gene>
    <name evidence="11" type="ORF">HNQ39_004379</name>
</gene>
<keyword evidence="5 9" id="KW-0812">Transmembrane</keyword>
<evidence type="ECO:0000256" key="5">
    <source>
        <dbReference type="ARBA" id="ARBA00022692"/>
    </source>
</evidence>
<dbReference type="GO" id="GO:0005886">
    <property type="term" value="C:plasma membrane"/>
    <property type="evidence" value="ECO:0007669"/>
    <property type="project" value="UniProtKB-SubCell"/>
</dbReference>
<dbReference type="InterPro" id="IPR018076">
    <property type="entry name" value="T2SS_GspF_dom"/>
</dbReference>
<keyword evidence="3" id="KW-1003">Cell membrane</keyword>
<evidence type="ECO:0000256" key="4">
    <source>
        <dbReference type="ARBA" id="ARBA00022519"/>
    </source>
</evidence>
<evidence type="ECO:0000256" key="9">
    <source>
        <dbReference type="SAM" id="Phobius"/>
    </source>
</evidence>
<dbReference type="AlphaFoldDB" id="A0A7W9SV16"/>
<feature type="transmembrane region" description="Helical" evidence="9">
    <location>
        <begin position="222"/>
        <end position="242"/>
    </location>
</feature>
<evidence type="ECO:0000256" key="6">
    <source>
        <dbReference type="ARBA" id="ARBA00022989"/>
    </source>
</evidence>
<comment type="caution">
    <text evidence="11">The sequence shown here is derived from an EMBL/GenBank/DDBJ whole genome shotgun (WGS) entry which is preliminary data.</text>
</comment>
<reference evidence="11 12" key="1">
    <citation type="submission" date="2020-08" db="EMBL/GenBank/DDBJ databases">
        <title>Genomic Encyclopedia of Type Strains, Phase IV (KMG-IV): sequencing the most valuable type-strain genomes for metagenomic binning, comparative biology and taxonomic classification.</title>
        <authorList>
            <person name="Goeker M."/>
        </authorList>
    </citation>
    <scope>NUCLEOTIDE SEQUENCE [LARGE SCALE GENOMIC DNA]</scope>
    <source>
        <strain evidence="11 12">DSM 23562</strain>
    </source>
</reference>
<evidence type="ECO:0000313" key="11">
    <source>
        <dbReference type="EMBL" id="MBB6052558.1"/>
    </source>
</evidence>
<organism evidence="11 12">
    <name type="scientific">Armatimonas rosea</name>
    <dbReference type="NCBI Taxonomy" id="685828"/>
    <lineage>
        <taxon>Bacteria</taxon>
        <taxon>Bacillati</taxon>
        <taxon>Armatimonadota</taxon>
        <taxon>Armatimonadia</taxon>
        <taxon>Armatimonadales</taxon>
        <taxon>Armatimonadaceae</taxon>
        <taxon>Armatimonas</taxon>
    </lineage>
</organism>
<feature type="transmembrane region" description="Helical" evidence="9">
    <location>
        <begin position="191"/>
        <end position="210"/>
    </location>
</feature>
<dbReference type="InterPro" id="IPR042094">
    <property type="entry name" value="T2SS_GspF_sf"/>
</dbReference>
<feature type="transmembrane region" description="Helical" evidence="9">
    <location>
        <begin position="374"/>
        <end position="399"/>
    </location>
</feature>
<sequence length="415" mass="44166">MPTYSYHAKDNEGRQISGLIEAVNPSLAAASLREQGLFPSKIEQAPPGTTYDHSLPPTPNPQRPLSPDRPTRVDPAPFMVAVPLSELAMFYRQFATLLRSGVPLLQSLHALENQTKNTRLKQILRECQAAIASGAPLSRVMDNYPAVFTAMQVELVRAGETGGMLEAMCNRLADYLEREIEIRRKLSRETLYPKIVLSLAGLVYLIIKWTQAGMGASGSAVVAAKVQFAVIVAVTLAGLWWLGRFLNQFPAFGAAWDNFKMFIPGVGGVARRYATARFCRALGALFAGGINIVRAVEIAGRACGNRAIAQAMLDGVPLLMSGQGIGAVLAQSGVLSPIAVQMARTGEATGSLDDMLARVADFLESEADMKAHRLATVLGVVAILVAAVVVLMIAIQAYMGVANQAMSAGDGGGGD</sequence>
<dbReference type="Proteomes" id="UP000520814">
    <property type="component" value="Unassembled WGS sequence"/>
</dbReference>
<dbReference type="RefSeq" id="WP_184201804.1">
    <property type="nucleotide sequence ID" value="NZ_JACHGW010000004.1"/>
</dbReference>
<keyword evidence="12" id="KW-1185">Reference proteome</keyword>
<accession>A0A7W9SV16</accession>